<dbReference type="EMBL" id="JBHSPR010000005">
    <property type="protein sequence ID" value="MFC6015657.1"/>
    <property type="molecule type" value="Genomic_DNA"/>
</dbReference>
<keyword evidence="2" id="KW-1185">Reference proteome</keyword>
<dbReference type="RefSeq" id="WP_377418035.1">
    <property type="nucleotide sequence ID" value="NZ_JBHSPR010000005.1"/>
</dbReference>
<accession>A0ABW1K308</accession>
<dbReference type="Proteomes" id="UP001596203">
    <property type="component" value="Unassembled WGS sequence"/>
</dbReference>
<evidence type="ECO:0000313" key="1">
    <source>
        <dbReference type="EMBL" id="MFC6015657.1"/>
    </source>
</evidence>
<name>A0ABW1K308_9ACTN</name>
<evidence type="ECO:0000313" key="2">
    <source>
        <dbReference type="Proteomes" id="UP001596203"/>
    </source>
</evidence>
<gene>
    <name evidence="1" type="ORF">ACFP2T_05580</name>
</gene>
<protein>
    <submittedName>
        <fullName evidence="1">Uncharacterized protein</fullName>
    </submittedName>
</protein>
<organism evidence="1 2">
    <name type="scientific">Plantactinospora solaniradicis</name>
    <dbReference type="NCBI Taxonomy" id="1723736"/>
    <lineage>
        <taxon>Bacteria</taxon>
        <taxon>Bacillati</taxon>
        <taxon>Actinomycetota</taxon>
        <taxon>Actinomycetes</taxon>
        <taxon>Micromonosporales</taxon>
        <taxon>Micromonosporaceae</taxon>
        <taxon>Plantactinospora</taxon>
    </lineage>
</organism>
<proteinExistence type="predicted"/>
<reference evidence="2" key="1">
    <citation type="journal article" date="2019" name="Int. J. Syst. Evol. Microbiol.">
        <title>The Global Catalogue of Microorganisms (GCM) 10K type strain sequencing project: providing services to taxonomists for standard genome sequencing and annotation.</title>
        <authorList>
            <consortium name="The Broad Institute Genomics Platform"/>
            <consortium name="The Broad Institute Genome Sequencing Center for Infectious Disease"/>
            <person name="Wu L."/>
            <person name="Ma J."/>
        </authorList>
    </citation>
    <scope>NUCLEOTIDE SEQUENCE [LARGE SCALE GENOMIC DNA]</scope>
    <source>
        <strain evidence="2">ZS-35-S2</strain>
    </source>
</reference>
<sequence length="162" mass="18994">MLADDTLLWRLLRFLDHADCLEVPANYQHRRTMARFNQLAQRLDRDFGRQCEVDRQVQDASFHGRIDIPATATGTLRRLVIVISNFGNLAVIAVDNPGVWTDKEAAQLLHPEDDTRIRRALADLTYTLIPEEPLWQRYNGAWTPDNRPARVDTWWDRYFDYL</sequence>
<comment type="caution">
    <text evidence="1">The sequence shown here is derived from an EMBL/GenBank/DDBJ whole genome shotgun (WGS) entry which is preliminary data.</text>
</comment>